<dbReference type="GO" id="GO:0008360">
    <property type="term" value="P:regulation of cell shape"/>
    <property type="evidence" value="ECO:0007669"/>
    <property type="project" value="UniProtKB-KW"/>
</dbReference>
<keyword evidence="13 16" id="KW-0131">Cell cycle</keyword>
<dbReference type="GO" id="GO:0051301">
    <property type="term" value="P:cell division"/>
    <property type="evidence" value="ECO:0007669"/>
    <property type="project" value="UniProtKB-KW"/>
</dbReference>
<comment type="subcellular location">
    <subcellularLocation>
        <location evidence="3 16">Cytoplasm</location>
    </subcellularLocation>
</comment>
<keyword evidence="6 16" id="KW-0132">Cell division</keyword>
<evidence type="ECO:0000256" key="2">
    <source>
        <dbReference type="ARBA" id="ARBA00003921"/>
    </source>
</evidence>
<dbReference type="HAMAP" id="MF_00037">
    <property type="entry name" value="MurB"/>
    <property type="match status" value="1"/>
</dbReference>
<feature type="active site" evidence="16">
    <location>
        <position position="298"/>
    </location>
</feature>
<evidence type="ECO:0000256" key="1">
    <source>
        <dbReference type="ARBA" id="ARBA00001974"/>
    </source>
</evidence>
<evidence type="ECO:0000256" key="6">
    <source>
        <dbReference type="ARBA" id="ARBA00022618"/>
    </source>
</evidence>
<keyword evidence="11 16" id="KW-0573">Peptidoglycan synthesis</keyword>
<dbReference type="InterPro" id="IPR003170">
    <property type="entry name" value="MurB"/>
</dbReference>
<name>A0A9W6C9U8_9FIRM</name>
<evidence type="ECO:0000256" key="15">
    <source>
        <dbReference type="ARBA" id="ARBA00048914"/>
    </source>
</evidence>
<keyword evidence="5 16" id="KW-0963">Cytoplasm</keyword>
<feature type="domain" description="FAD-binding PCMH-type" evidence="17">
    <location>
        <begin position="33"/>
        <end position="199"/>
    </location>
</feature>
<accession>A0A9W6C9U8</accession>
<sequence>MNMNREFYEKLCGCTAPERVKEQEPMARHTTFRVGGPADYFVSPSDSEEIKKLTELCKKEGVQYYIVGNGSNLLVSDDGYRGVIIAIGREMSGIEVRGEQIRAQAGALMSQIAAAALENELAGFEFASGIPGTIGGAAVMNAGAYGGEMKDVIVQVTALDRDGNTIVLSQDELEFGYRTSAVMKRGCIVLEACIRLEKGSREEILMKMEDFKQRRITKQPLEYPSAGSTFKRPEGYFAGKLIQDAGLRGFTVGGAQVSEKHSGFVINKGGATAEDVNRLMQEVSDRVYRAFGVRLEPEVRRIGEFRDRRDER</sequence>
<dbReference type="GO" id="GO:0071555">
    <property type="term" value="P:cell wall organization"/>
    <property type="evidence" value="ECO:0007669"/>
    <property type="project" value="UniProtKB-KW"/>
</dbReference>
<dbReference type="GO" id="GO:0009252">
    <property type="term" value="P:peptidoglycan biosynthetic process"/>
    <property type="evidence" value="ECO:0007669"/>
    <property type="project" value="UniProtKB-UniRule"/>
</dbReference>
<evidence type="ECO:0000256" key="12">
    <source>
        <dbReference type="ARBA" id="ARBA00023002"/>
    </source>
</evidence>
<gene>
    <name evidence="16 18" type="primary">murB</name>
    <name evidence="18" type="ORF">Selli1_24690</name>
</gene>
<keyword evidence="12 16" id="KW-0560">Oxidoreductase</keyword>
<evidence type="ECO:0000256" key="14">
    <source>
        <dbReference type="ARBA" id="ARBA00023316"/>
    </source>
</evidence>
<evidence type="ECO:0000256" key="8">
    <source>
        <dbReference type="ARBA" id="ARBA00022827"/>
    </source>
</evidence>
<keyword evidence="10 16" id="KW-0133">Cell shape</keyword>
<dbReference type="GO" id="GO:0071949">
    <property type="term" value="F:FAD binding"/>
    <property type="evidence" value="ECO:0007669"/>
    <property type="project" value="InterPro"/>
</dbReference>
<dbReference type="EMBL" id="BSBO01000026">
    <property type="protein sequence ID" value="GLG05295.1"/>
    <property type="molecule type" value="Genomic_DNA"/>
</dbReference>
<keyword evidence="19" id="KW-1185">Reference proteome</keyword>
<dbReference type="PROSITE" id="PS51387">
    <property type="entry name" value="FAD_PCMH"/>
    <property type="match status" value="1"/>
</dbReference>
<evidence type="ECO:0000256" key="3">
    <source>
        <dbReference type="ARBA" id="ARBA00004496"/>
    </source>
</evidence>
<dbReference type="GO" id="GO:0008762">
    <property type="term" value="F:UDP-N-acetylmuramate dehydrogenase activity"/>
    <property type="evidence" value="ECO:0007669"/>
    <property type="project" value="UniProtKB-UniRule"/>
</dbReference>
<comment type="function">
    <text evidence="2 16">Cell wall formation.</text>
</comment>
<keyword evidence="14 16" id="KW-0961">Cell wall biogenesis/degradation</keyword>
<evidence type="ECO:0000256" key="10">
    <source>
        <dbReference type="ARBA" id="ARBA00022960"/>
    </source>
</evidence>
<comment type="cofactor">
    <cofactor evidence="1 16">
        <name>FAD</name>
        <dbReference type="ChEBI" id="CHEBI:57692"/>
    </cofactor>
</comment>
<dbReference type="Pfam" id="PF02873">
    <property type="entry name" value="MurB_C"/>
    <property type="match status" value="1"/>
</dbReference>
<dbReference type="InterPro" id="IPR011601">
    <property type="entry name" value="MurB_C"/>
</dbReference>
<feature type="active site" description="Proton donor" evidence="16">
    <location>
        <position position="228"/>
    </location>
</feature>
<dbReference type="InterPro" id="IPR006094">
    <property type="entry name" value="Oxid_FAD_bind_N"/>
</dbReference>
<comment type="pathway">
    <text evidence="4 16">Cell wall biogenesis; peptidoglycan biosynthesis.</text>
</comment>
<evidence type="ECO:0000256" key="5">
    <source>
        <dbReference type="ARBA" id="ARBA00022490"/>
    </source>
</evidence>
<evidence type="ECO:0000256" key="13">
    <source>
        <dbReference type="ARBA" id="ARBA00023306"/>
    </source>
</evidence>
<evidence type="ECO:0000256" key="9">
    <source>
        <dbReference type="ARBA" id="ARBA00022857"/>
    </source>
</evidence>
<dbReference type="InterPro" id="IPR016166">
    <property type="entry name" value="FAD-bd_PCMH"/>
</dbReference>
<dbReference type="PANTHER" id="PTHR21071">
    <property type="entry name" value="UDP-N-ACETYLENOLPYRUVOYLGLUCOSAMINE REDUCTASE"/>
    <property type="match status" value="1"/>
</dbReference>
<organism evidence="18 19">
    <name type="scientific">Sellimonas catena</name>
    <dbReference type="NCBI Taxonomy" id="2994035"/>
    <lineage>
        <taxon>Bacteria</taxon>
        <taxon>Bacillati</taxon>
        <taxon>Bacillota</taxon>
        <taxon>Clostridia</taxon>
        <taxon>Lachnospirales</taxon>
        <taxon>Lachnospiraceae</taxon>
        <taxon>Sellimonas</taxon>
    </lineage>
</organism>
<comment type="similarity">
    <text evidence="16">Belongs to the MurB family.</text>
</comment>
<dbReference type="Gene3D" id="3.30.465.10">
    <property type="match status" value="1"/>
</dbReference>
<keyword evidence="8 16" id="KW-0274">FAD</keyword>
<dbReference type="InterPro" id="IPR036318">
    <property type="entry name" value="FAD-bd_PCMH-like_sf"/>
</dbReference>
<evidence type="ECO:0000256" key="7">
    <source>
        <dbReference type="ARBA" id="ARBA00022630"/>
    </source>
</evidence>
<dbReference type="Pfam" id="PF01565">
    <property type="entry name" value="FAD_binding_4"/>
    <property type="match status" value="1"/>
</dbReference>
<keyword evidence="7 16" id="KW-0285">Flavoprotein</keyword>
<keyword evidence="9 16" id="KW-0521">NADP</keyword>
<dbReference type="AlphaFoldDB" id="A0A9W6C9U8"/>
<comment type="caution">
    <text evidence="18">The sequence shown here is derived from an EMBL/GenBank/DDBJ whole genome shotgun (WGS) entry which is preliminary data.</text>
</comment>
<dbReference type="Proteomes" id="UP001145145">
    <property type="component" value="Unassembled WGS sequence"/>
</dbReference>
<evidence type="ECO:0000259" key="17">
    <source>
        <dbReference type="PROSITE" id="PS51387"/>
    </source>
</evidence>
<dbReference type="Gene3D" id="3.90.78.10">
    <property type="entry name" value="UDP-N-acetylenolpyruvoylglucosamine reductase, C-terminal domain"/>
    <property type="match status" value="1"/>
</dbReference>
<dbReference type="NCBIfam" id="NF010480">
    <property type="entry name" value="PRK13905.1"/>
    <property type="match status" value="1"/>
</dbReference>
<dbReference type="Gene3D" id="3.30.43.10">
    <property type="entry name" value="Uridine Diphospho-n-acetylenolpyruvylglucosamine Reductase, domain 2"/>
    <property type="match status" value="1"/>
</dbReference>
<evidence type="ECO:0000256" key="4">
    <source>
        <dbReference type="ARBA" id="ARBA00004752"/>
    </source>
</evidence>
<feature type="active site" evidence="16">
    <location>
        <position position="178"/>
    </location>
</feature>
<evidence type="ECO:0000256" key="16">
    <source>
        <dbReference type="HAMAP-Rule" id="MF_00037"/>
    </source>
</evidence>
<protein>
    <recommendedName>
        <fullName evidence="16">UDP-N-acetylenolpyruvoylglucosamine reductase</fullName>
        <ecNumber evidence="16">1.3.1.98</ecNumber>
    </recommendedName>
    <alternativeName>
        <fullName evidence="16">UDP-N-acetylmuramate dehydrogenase</fullName>
    </alternativeName>
</protein>
<dbReference type="SUPFAM" id="SSF56194">
    <property type="entry name" value="Uridine diphospho-N-Acetylenolpyruvylglucosamine reductase, MurB, C-terminal domain"/>
    <property type="match status" value="1"/>
</dbReference>
<evidence type="ECO:0000313" key="18">
    <source>
        <dbReference type="EMBL" id="GLG05295.1"/>
    </source>
</evidence>
<proteinExistence type="inferred from homology"/>
<evidence type="ECO:0000313" key="19">
    <source>
        <dbReference type="Proteomes" id="UP001145145"/>
    </source>
</evidence>
<dbReference type="InterPro" id="IPR016167">
    <property type="entry name" value="FAD-bd_PCMH_sub1"/>
</dbReference>
<reference evidence="18 19" key="1">
    <citation type="journal article" date="2023" name="Int. J. Syst. Evol. Microbiol.">
        <title>Sellimonas catena sp. nov., isolated from human faeces.</title>
        <authorList>
            <person name="Hisatomi A."/>
            <person name="Ohkuma M."/>
            <person name="Sakamoto M."/>
        </authorList>
    </citation>
    <scope>NUCLEOTIDE SEQUENCE [LARGE SCALE GENOMIC DNA]</scope>
    <source>
        <strain evidence="18 19">12EGH17</strain>
    </source>
</reference>
<dbReference type="SUPFAM" id="SSF56176">
    <property type="entry name" value="FAD-binding/transporter-associated domain-like"/>
    <property type="match status" value="1"/>
</dbReference>
<dbReference type="GO" id="GO:0005829">
    <property type="term" value="C:cytosol"/>
    <property type="evidence" value="ECO:0007669"/>
    <property type="project" value="TreeGrafter"/>
</dbReference>
<dbReference type="NCBIfam" id="TIGR00179">
    <property type="entry name" value="murB"/>
    <property type="match status" value="1"/>
</dbReference>
<comment type="catalytic activity">
    <reaction evidence="15 16">
        <text>UDP-N-acetyl-alpha-D-muramate + NADP(+) = UDP-N-acetyl-3-O-(1-carboxyvinyl)-alpha-D-glucosamine + NADPH + H(+)</text>
        <dbReference type="Rhea" id="RHEA:12248"/>
        <dbReference type="ChEBI" id="CHEBI:15378"/>
        <dbReference type="ChEBI" id="CHEBI:57783"/>
        <dbReference type="ChEBI" id="CHEBI:58349"/>
        <dbReference type="ChEBI" id="CHEBI:68483"/>
        <dbReference type="ChEBI" id="CHEBI:70757"/>
        <dbReference type="EC" id="1.3.1.98"/>
    </reaction>
</comment>
<dbReference type="InterPro" id="IPR016169">
    <property type="entry name" value="FAD-bd_PCMH_sub2"/>
</dbReference>
<evidence type="ECO:0000256" key="11">
    <source>
        <dbReference type="ARBA" id="ARBA00022984"/>
    </source>
</evidence>
<dbReference type="EC" id="1.3.1.98" evidence="16"/>
<dbReference type="PANTHER" id="PTHR21071:SF4">
    <property type="entry name" value="UDP-N-ACETYLENOLPYRUVOYLGLUCOSAMINE REDUCTASE"/>
    <property type="match status" value="1"/>
</dbReference>
<dbReference type="InterPro" id="IPR036635">
    <property type="entry name" value="MurB_C_sf"/>
</dbReference>